<keyword evidence="3" id="KW-1185">Reference proteome</keyword>
<protein>
    <submittedName>
        <fullName evidence="2">Uncharacterized protein</fullName>
    </submittedName>
</protein>
<evidence type="ECO:0000313" key="3">
    <source>
        <dbReference type="Proteomes" id="UP000807159"/>
    </source>
</evidence>
<dbReference type="Proteomes" id="UP000807159">
    <property type="component" value="Chromosome 19"/>
</dbReference>
<feature type="chain" id="PRO_5035867971" evidence="1">
    <location>
        <begin position="23"/>
        <end position="103"/>
    </location>
</feature>
<evidence type="ECO:0000256" key="1">
    <source>
        <dbReference type="SAM" id="SignalP"/>
    </source>
</evidence>
<evidence type="ECO:0000313" key="2">
    <source>
        <dbReference type="EMBL" id="KAH8480209.1"/>
    </source>
</evidence>
<keyword evidence="1" id="KW-0732">Signal</keyword>
<comment type="caution">
    <text evidence="2">The sequence shown here is derived from an EMBL/GenBank/DDBJ whole genome shotgun (WGS) entry which is preliminary data.</text>
</comment>
<name>A0A8T2WF76_POPDE</name>
<dbReference type="AlphaFoldDB" id="A0A8T2WF76"/>
<dbReference type="EMBL" id="JACEGQ020000019">
    <property type="protein sequence ID" value="KAH8480209.1"/>
    <property type="molecule type" value="Genomic_DNA"/>
</dbReference>
<reference evidence="2" key="1">
    <citation type="journal article" date="2021" name="J. Hered.">
        <title>Genome Assembly of Salicaceae Populus deltoides (Eastern Cottonwood) I-69 Based on Nanopore Sequencing and Hi-C Technologies.</title>
        <authorList>
            <person name="Bai S."/>
            <person name="Wu H."/>
            <person name="Zhang J."/>
            <person name="Pan Z."/>
            <person name="Zhao W."/>
            <person name="Li Z."/>
            <person name="Tong C."/>
        </authorList>
    </citation>
    <scope>NUCLEOTIDE SEQUENCE</scope>
    <source>
        <tissue evidence="2">Leaf</tissue>
    </source>
</reference>
<feature type="signal peptide" evidence="1">
    <location>
        <begin position="1"/>
        <end position="22"/>
    </location>
</feature>
<accession>A0A8T2WF76</accession>
<sequence>MIPSRKLRVLLILFLSSSLSNGVSKVDSTVDPFAMGNKPRKFSLGGIVDCTTRAGKEERVAMEMALQDFYSNATQRPRLCVKDSKGDSFRAASSGENDMIQSL</sequence>
<organism evidence="2 3">
    <name type="scientific">Populus deltoides</name>
    <name type="common">Eastern poplar</name>
    <name type="synonym">Eastern cottonwood</name>
    <dbReference type="NCBI Taxonomy" id="3696"/>
    <lineage>
        <taxon>Eukaryota</taxon>
        <taxon>Viridiplantae</taxon>
        <taxon>Streptophyta</taxon>
        <taxon>Embryophyta</taxon>
        <taxon>Tracheophyta</taxon>
        <taxon>Spermatophyta</taxon>
        <taxon>Magnoliopsida</taxon>
        <taxon>eudicotyledons</taxon>
        <taxon>Gunneridae</taxon>
        <taxon>Pentapetalae</taxon>
        <taxon>rosids</taxon>
        <taxon>fabids</taxon>
        <taxon>Malpighiales</taxon>
        <taxon>Salicaceae</taxon>
        <taxon>Saliceae</taxon>
        <taxon>Populus</taxon>
    </lineage>
</organism>
<gene>
    <name evidence="2" type="ORF">H0E87_030454</name>
</gene>
<proteinExistence type="predicted"/>